<proteinExistence type="predicted"/>
<keyword evidence="2" id="KW-1185">Reference proteome</keyword>
<evidence type="ECO:0000313" key="1">
    <source>
        <dbReference type="EMBL" id="NDJ17433.1"/>
    </source>
</evidence>
<evidence type="ECO:0000313" key="2">
    <source>
        <dbReference type="Proteomes" id="UP000646053"/>
    </source>
</evidence>
<dbReference type="RefSeq" id="WP_162422944.1">
    <property type="nucleotide sequence ID" value="NZ_WVIE01000008.1"/>
</dbReference>
<dbReference type="AlphaFoldDB" id="A0A8J8CI70"/>
<evidence type="ECO:0008006" key="3">
    <source>
        <dbReference type="Google" id="ProtNLM"/>
    </source>
</evidence>
<dbReference type="Proteomes" id="UP000646053">
    <property type="component" value="Unassembled WGS sequence"/>
</dbReference>
<comment type="caution">
    <text evidence="1">The sequence shown here is derived from an EMBL/GenBank/DDBJ whole genome shotgun (WGS) entry which is preliminary data.</text>
</comment>
<organism evidence="1 2">
    <name type="scientific">Myxacorys almedinensis A</name>
    <dbReference type="NCBI Taxonomy" id="2690445"/>
    <lineage>
        <taxon>Bacteria</taxon>
        <taxon>Bacillati</taxon>
        <taxon>Cyanobacteriota</taxon>
        <taxon>Cyanophyceae</taxon>
        <taxon>Leptolyngbyales</taxon>
        <taxon>Leptolyngbyaceae</taxon>
        <taxon>Myxacorys</taxon>
        <taxon>Myxacorys almedinensis</taxon>
    </lineage>
</organism>
<protein>
    <recommendedName>
        <fullName evidence="3">Uma2 family endonuclease</fullName>
    </recommendedName>
</protein>
<sequence length="49" mass="5611">MLLTPKDLEMVQAQYPDYRLELVNGEIVIMSAEFGKANRILKCVNEINV</sequence>
<reference evidence="1" key="1">
    <citation type="submission" date="2019-12" db="EMBL/GenBank/DDBJ databases">
        <title>High-Quality draft genome sequences of three cyanobacteria isolated from the limestone walls of the Old Cathedral of Coimbra.</title>
        <authorList>
            <person name="Tiago I."/>
            <person name="Soares F."/>
            <person name="Portugal A."/>
        </authorList>
    </citation>
    <scope>NUCLEOTIDE SEQUENCE</scope>
    <source>
        <strain evidence="1">A</strain>
    </source>
</reference>
<gene>
    <name evidence="1" type="ORF">GS601_09055</name>
</gene>
<accession>A0A8J8CI70</accession>
<name>A0A8J8CI70_9CYAN</name>
<dbReference type="EMBL" id="WVIE01000008">
    <property type="protein sequence ID" value="NDJ17433.1"/>
    <property type="molecule type" value="Genomic_DNA"/>
</dbReference>